<dbReference type="HOGENOM" id="CLU_1655716_0_0_1"/>
<reference evidence="2" key="1">
    <citation type="journal article" date="2006" name="PLoS Biol.">
        <title>Macronuclear genome sequence of the ciliate Tetrahymena thermophila, a model eukaryote.</title>
        <authorList>
            <person name="Eisen J.A."/>
            <person name="Coyne R.S."/>
            <person name="Wu M."/>
            <person name="Wu D."/>
            <person name="Thiagarajan M."/>
            <person name="Wortman J.R."/>
            <person name="Badger J.H."/>
            <person name="Ren Q."/>
            <person name="Amedeo P."/>
            <person name="Jones K.M."/>
            <person name="Tallon L.J."/>
            <person name="Delcher A.L."/>
            <person name="Salzberg S.L."/>
            <person name="Silva J.C."/>
            <person name="Haas B.J."/>
            <person name="Majoros W.H."/>
            <person name="Farzad M."/>
            <person name="Carlton J.M."/>
            <person name="Smith R.K. Jr."/>
            <person name="Garg J."/>
            <person name="Pearlman R.E."/>
            <person name="Karrer K.M."/>
            <person name="Sun L."/>
            <person name="Manning G."/>
            <person name="Elde N.C."/>
            <person name="Turkewitz A.P."/>
            <person name="Asai D.J."/>
            <person name="Wilkes D.E."/>
            <person name="Wang Y."/>
            <person name="Cai H."/>
            <person name="Collins K."/>
            <person name="Stewart B.A."/>
            <person name="Lee S.R."/>
            <person name="Wilamowska K."/>
            <person name="Weinberg Z."/>
            <person name="Ruzzo W.L."/>
            <person name="Wloga D."/>
            <person name="Gaertig J."/>
            <person name="Frankel J."/>
            <person name="Tsao C.-C."/>
            <person name="Gorovsky M.A."/>
            <person name="Keeling P.J."/>
            <person name="Waller R.F."/>
            <person name="Patron N.J."/>
            <person name="Cherry J.M."/>
            <person name="Stover N.A."/>
            <person name="Krieger C.J."/>
            <person name="del Toro C."/>
            <person name="Ryder H.F."/>
            <person name="Williamson S.C."/>
            <person name="Barbeau R.A."/>
            <person name="Hamilton E.P."/>
            <person name="Orias E."/>
        </authorList>
    </citation>
    <scope>NUCLEOTIDE SEQUENCE [LARGE SCALE GENOMIC DNA]</scope>
    <source>
        <strain evidence="2">SB210</strain>
    </source>
</reference>
<keyword evidence="2" id="KW-1185">Reference proteome</keyword>
<evidence type="ECO:0000313" key="2">
    <source>
        <dbReference type="Proteomes" id="UP000009168"/>
    </source>
</evidence>
<dbReference type="AlphaFoldDB" id="Q23JN3"/>
<dbReference type="EMBL" id="GG662685">
    <property type="protein sequence ID" value="EAR96710.2"/>
    <property type="molecule type" value="Genomic_DNA"/>
</dbReference>
<dbReference type="OrthoDB" id="120976at2759"/>
<dbReference type="Gene3D" id="3.80.10.10">
    <property type="entry name" value="Ribonuclease Inhibitor"/>
    <property type="match status" value="3"/>
</dbReference>
<gene>
    <name evidence="1" type="ORF">TTHERM_00757730</name>
</gene>
<dbReference type="KEGG" id="tet:TTHERM_00757730"/>
<dbReference type="GO" id="GO:0005096">
    <property type="term" value="F:GTPase activator activity"/>
    <property type="evidence" value="ECO:0007669"/>
    <property type="project" value="InterPro"/>
</dbReference>
<dbReference type="GeneID" id="7827442"/>
<dbReference type="SUPFAM" id="SSF52047">
    <property type="entry name" value="RNI-like"/>
    <property type="match status" value="1"/>
</dbReference>
<dbReference type="PANTHER" id="PTHR46761:SF2">
    <property type="entry name" value="RAN GTPASE-ACTIVATING PROTEIN 1"/>
    <property type="match status" value="1"/>
</dbReference>
<dbReference type="RefSeq" id="XP_001016955.2">
    <property type="nucleotide sequence ID" value="XM_001016955.2"/>
</dbReference>
<dbReference type="InterPro" id="IPR032675">
    <property type="entry name" value="LRR_dom_sf"/>
</dbReference>
<dbReference type="PANTHER" id="PTHR46761">
    <property type="entry name" value="RAN GTPASE-ACTIVATING PROTEIN 1"/>
    <property type="match status" value="1"/>
</dbReference>
<keyword evidence="1" id="KW-0808">Transferase</keyword>
<proteinExistence type="predicted"/>
<name>Q23JN3_TETTS</name>
<dbReference type="Proteomes" id="UP000009168">
    <property type="component" value="Unassembled WGS sequence"/>
</dbReference>
<dbReference type="InterPro" id="IPR045203">
    <property type="entry name" value="RanGAP1/2"/>
</dbReference>
<dbReference type="InParanoid" id="Q23JN3"/>
<dbReference type="GO" id="GO:0016301">
    <property type="term" value="F:kinase activity"/>
    <property type="evidence" value="ECO:0007669"/>
    <property type="project" value="UniProtKB-KW"/>
</dbReference>
<protein>
    <submittedName>
        <fullName evidence="1">Kinase domain protein</fullName>
    </submittedName>
</protein>
<accession>Q23JN3</accession>
<keyword evidence="1" id="KW-0418">Kinase</keyword>
<sequence length="451" mass="51588">MIIQHKIYSDLEEFENSELYNHQDLQLNLRGSSKNRLGFKMKQFSSILQKCKNIKTFNIDLSANYINGKNLPYFTDALMELQKISLLKLSLNCNHLGFSDIAELSNSIANLQNLVSLDLDLSQNKIGSQDLSSLDCIFKYCKNITNLDFNFRMNKIYSEGIYYLCSSLVQCSNLTNLAVNFGSNKINQNCGDSFKDLAQCKSLQKLNIDLNFNKIDDLEINELADVLANCSKLSELSLNLSDTQISSKGVHYLGSALKSVGLLKFQLLLRNQSYRLDSNILYNISVCLIEFKKLQNLKLSLTGQNEINEHNISEFSLVLPKIKNLNVLDVELKSDLISPNNTIQFAKALEQCKNLQQLSLEFKTLESQEVLALFQSLTLCKNLTNLHIILWSNGRNPEDLTVLLTKIKEFQNIQILRIQYISKGFFKDSETAQKFIRNTMKLNRLVKCYVW</sequence>
<evidence type="ECO:0000313" key="1">
    <source>
        <dbReference type="EMBL" id="EAR96710.2"/>
    </source>
</evidence>
<organism evidence="1 2">
    <name type="scientific">Tetrahymena thermophila (strain SB210)</name>
    <dbReference type="NCBI Taxonomy" id="312017"/>
    <lineage>
        <taxon>Eukaryota</taxon>
        <taxon>Sar</taxon>
        <taxon>Alveolata</taxon>
        <taxon>Ciliophora</taxon>
        <taxon>Intramacronucleata</taxon>
        <taxon>Oligohymenophorea</taxon>
        <taxon>Hymenostomatida</taxon>
        <taxon>Tetrahymenina</taxon>
        <taxon>Tetrahymenidae</taxon>
        <taxon>Tetrahymena</taxon>
    </lineage>
</organism>